<dbReference type="InterPro" id="IPR025340">
    <property type="entry name" value="DUF4246"/>
</dbReference>
<dbReference type="Pfam" id="PF14033">
    <property type="entry name" value="DUF4246"/>
    <property type="match status" value="1"/>
</dbReference>
<dbReference type="OrthoDB" id="415532at2759"/>
<organism evidence="4 5">
    <name type="scientific">Komagataella pastoris</name>
    <name type="common">Yeast</name>
    <name type="synonym">Pichia pastoris</name>
    <dbReference type="NCBI Taxonomy" id="4922"/>
    <lineage>
        <taxon>Eukaryota</taxon>
        <taxon>Fungi</taxon>
        <taxon>Dikarya</taxon>
        <taxon>Ascomycota</taxon>
        <taxon>Saccharomycotina</taxon>
        <taxon>Pichiomycetes</taxon>
        <taxon>Pichiales</taxon>
        <taxon>Pichiaceae</taxon>
        <taxon>Komagataella</taxon>
    </lineage>
</organism>
<evidence type="ECO:0000259" key="3">
    <source>
        <dbReference type="Pfam" id="PF21666"/>
    </source>
</evidence>
<keyword evidence="5" id="KW-1185">Reference proteome</keyword>
<evidence type="ECO:0000259" key="2">
    <source>
        <dbReference type="Pfam" id="PF14033"/>
    </source>
</evidence>
<proteinExistence type="predicted"/>
<dbReference type="InterPro" id="IPR049192">
    <property type="entry name" value="DUF4246_C"/>
</dbReference>
<dbReference type="PANTHER" id="PTHR33119">
    <property type="entry name" value="IFI3P"/>
    <property type="match status" value="1"/>
</dbReference>
<feature type="region of interest" description="Disordered" evidence="1">
    <location>
        <begin position="536"/>
        <end position="565"/>
    </location>
</feature>
<evidence type="ECO:0000313" key="5">
    <source>
        <dbReference type="Proteomes" id="UP000094565"/>
    </source>
</evidence>
<dbReference type="PANTHER" id="PTHR33119:SF1">
    <property type="entry name" value="FE2OG DIOXYGENASE DOMAIN-CONTAINING PROTEIN"/>
    <property type="match status" value="1"/>
</dbReference>
<feature type="domain" description="DUF4246" evidence="2">
    <location>
        <begin position="83"/>
        <end position="504"/>
    </location>
</feature>
<dbReference type="InterPro" id="IPR049207">
    <property type="entry name" value="DUF4246_N"/>
</dbReference>
<protein>
    <submittedName>
        <fullName evidence="4">BA75_05128T0</fullName>
    </submittedName>
</protein>
<feature type="domain" description="DUF4246" evidence="3">
    <location>
        <begin position="5"/>
        <end position="64"/>
    </location>
</feature>
<reference evidence="4 5" key="1">
    <citation type="submission" date="2016-02" db="EMBL/GenBank/DDBJ databases">
        <title>Comparative genomic and transcriptomic foundation for Pichia pastoris.</title>
        <authorList>
            <person name="Love K.R."/>
            <person name="Shah K.A."/>
            <person name="Whittaker C.A."/>
            <person name="Wu J."/>
            <person name="Bartlett M.C."/>
            <person name="Ma D."/>
            <person name="Leeson R.L."/>
            <person name="Priest M."/>
            <person name="Young S.K."/>
            <person name="Love J.C."/>
        </authorList>
    </citation>
    <scope>NUCLEOTIDE SEQUENCE [LARGE SCALE GENOMIC DNA]</scope>
    <source>
        <strain evidence="4 5">ATCC 28485</strain>
    </source>
</reference>
<dbReference type="AlphaFoldDB" id="A0A1B2JIF3"/>
<gene>
    <name evidence="4" type="ORF">ATY40_BA7505128</name>
</gene>
<accession>A0A1B2JIF3</accession>
<evidence type="ECO:0000313" key="4">
    <source>
        <dbReference type="EMBL" id="ANZ77820.1"/>
    </source>
</evidence>
<dbReference type="EMBL" id="CP014587">
    <property type="protein sequence ID" value="ANZ77820.1"/>
    <property type="molecule type" value="Genomic_DNA"/>
</dbReference>
<dbReference type="Proteomes" id="UP000094565">
    <property type="component" value="Chromosome 4"/>
</dbReference>
<evidence type="ECO:0000256" key="1">
    <source>
        <dbReference type="SAM" id="MobiDB-lite"/>
    </source>
</evidence>
<name>A0A1B2JIF3_PICPA</name>
<feature type="compositionally biased region" description="Basic and acidic residues" evidence="1">
    <location>
        <begin position="538"/>
        <end position="559"/>
    </location>
</feature>
<sequence length="573" mass="66663">MSSDQEIEHFPHPFYRALSEEKNVCYPRVIDDLIVQKVSCMIRAKPDWTTKYNNGETKKNWIAEMEGQLKIEPDYSPLHSADTIWKFIFEELEWYDKWGQETGFTMGPNENVLFSDCALDGDFRESLKKLVYEKLEDVPEDSKDWRPRSDNQVLDLIHPSLYPLQYGKTKVMTEKRFEVSKMIVTKDIPKYTHCLAKDYLSEDYQWLPSIFHVSKKDGGYDVDIQSYINNLDPMKYGNLYPLISSVFAKAVPGLNLLLTYLSNLERLRAEYPRYTYDPEVNYGYDDYWTDEIQRSWNCSGCESLDTEENDRIHDLYERREDYIDKSMFPLEFNTPACVVEKELDLADFGHLKVITKLSNIHLTPENPSYPGGPWQVEGKINEDIVAIVFYYYDSKNIGDSKVSLRNATISPYMTGFDGDEVIARRVFGIRNGDRLARFLGSVDCIENRLLIFPNVYQHRVEPFELVDKTKPGHRKILCFLLVDPNNQHTVATDKVPSQQQNQLADAITSSLGKPWNRTPTENSDLTESEFHYTMSQNEAKEVREKMMKERTPEKKDERSGSTAYTSFFSAKIC</sequence>
<dbReference type="Pfam" id="PF21666">
    <property type="entry name" value="DUF4246_N"/>
    <property type="match status" value="1"/>
</dbReference>